<evidence type="ECO:0000256" key="9">
    <source>
        <dbReference type="ARBA" id="ARBA00081661"/>
    </source>
</evidence>
<dbReference type="InterPro" id="IPR000933">
    <property type="entry name" value="Glyco_hydro_29"/>
</dbReference>
<evidence type="ECO:0000256" key="5">
    <source>
        <dbReference type="ARBA" id="ARBA00022801"/>
    </source>
</evidence>
<dbReference type="PANTHER" id="PTHR10030">
    <property type="entry name" value="ALPHA-L-FUCOSIDASE"/>
    <property type="match status" value="1"/>
</dbReference>
<evidence type="ECO:0000256" key="4">
    <source>
        <dbReference type="ARBA" id="ARBA00022729"/>
    </source>
</evidence>
<evidence type="ECO:0000256" key="2">
    <source>
        <dbReference type="ARBA" id="ARBA00007951"/>
    </source>
</evidence>
<evidence type="ECO:0000259" key="11">
    <source>
        <dbReference type="Pfam" id="PF16757"/>
    </source>
</evidence>
<keyword evidence="5" id="KW-0378">Hydrolase</keyword>
<protein>
    <recommendedName>
        <fullName evidence="8">Putative alpha-L-fucosidase</fullName>
        <ecNumber evidence="3">3.2.1.51</ecNumber>
    </recommendedName>
    <alternativeName>
        <fullName evidence="9">Alpha-L-fucoside fucohydrolase</fullName>
    </alternativeName>
</protein>
<dbReference type="PANTHER" id="PTHR10030:SF37">
    <property type="entry name" value="ALPHA-L-FUCOSIDASE-RELATED"/>
    <property type="match status" value="1"/>
</dbReference>
<feature type="domain" description="Glycoside hydrolase family 29 N-terminal" evidence="10">
    <location>
        <begin position="5"/>
        <end position="342"/>
    </location>
</feature>
<name>A0A7R9LMX9_9ACAR</name>
<dbReference type="OrthoDB" id="6039950at2759"/>
<dbReference type="GO" id="GO:0006004">
    <property type="term" value="P:fucose metabolic process"/>
    <property type="evidence" value="ECO:0007669"/>
    <property type="project" value="InterPro"/>
</dbReference>
<keyword evidence="6" id="KW-0325">Glycoprotein</keyword>
<reference evidence="12" key="1">
    <citation type="submission" date="2020-11" db="EMBL/GenBank/DDBJ databases">
        <authorList>
            <person name="Tran Van P."/>
        </authorList>
    </citation>
    <scope>NUCLEOTIDE SEQUENCE</scope>
</reference>
<dbReference type="GO" id="GO:0004560">
    <property type="term" value="F:alpha-L-fucosidase activity"/>
    <property type="evidence" value="ECO:0007669"/>
    <property type="project" value="UniProtKB-EC"/>
</dbReference>
<accession>A0A7R9LMX9</accession>
<dbReference type="SMART" id="SM00812">
    <property type="entry name" value="Alpha_L_fucos"/>
    <property type="match status" value="1"/>
</dbReference>
<evidence type="ECO:0000313" key="13">
    <source>
        <dbReference type="Proteomes" id="UP000728032"/>
    </source>
</evidence>
<dbReference type="InterPro" id="IPR013780">
    <property type="entry name" value="Glyco_hydro_b"/>
</dbReference>
<dbReference type="Gene3D" id="3.20.20.80">
    <property type="entry name" value="Glycosidases"/>
    <property type="match status" value="1"/>
</dbReference>
<dbReference type="SUPFAM" id="SSF51445">
    <property type="entry name" value="(Trans)glycosidases"/>
    <property type="match status" value="1"/>
</dbReference>
<dbReference type="EMBL" id="CAJPVJ010001375">
    <property type="protein sequence ID" value="CAG2164612.1"/>
    <property type="molecule type" value="Genomic_DNA"/>
</dbReference>
<evidence type="ECO:0000256" key="3">
    <source>
        <dbReference type="ARBA" id="ARBA00012662"/>
    </source>
</evidence>
<dbReference type="PRINTS" id="PR00741">
    <property type="entry name" value="GLHYDRLASE29"/>
</dbReference>
<dbReference type="InterPro" id="IPR057739">
    <property type="entry name" value="Glyco_hydro_29_N"/>
</dbReference>
<feature type="non-terminal residue" evidence="12">
    <location>
        <position position="439"/>
    </location>
</feature>
<dbReference type="GO" id="GO:0016139">
    <property type="term" value="P:glycoside catabolic process"/>
    <property type="evidence" value="ECO:0007669"/>
    <property type="project" value="TreeGrafter"/>
</dbReference>
<dbReference type="Pfam" id="PF16757">
    <property type="entry name" value="Fucosidase_C"/>
    <property type="match status" value="1"/>
</dbReference>
<dbReference type="InterPro" id="IPR017853">
    <property type="entry name" value="GH"/>
</dbReference>
<feature type="domain" description="Alpha-L-fucosidase C-terminal" evidence="11">
    <location>
        <begin position="353"/>
        <end position="437"/>
    </location>
</feature>
<evidence type="ECO:0000259" key="10">
    <source>
        <dbReference type="Pfam" id="PF01120"/>
    </source>
</evidence>
<evidence type="ECO:0000313" key="12">
    <source>
        <dbReference type="EMBL" id="CAD7643490.1"/>
    </source>
</evidence>
<dbReference type="InterPro" id="IPR016286">
    <property type="entry name" value="FUC_metazoa-typ"/>
</dbReference>
<dbReference type="Pfam" id="PF01120">
    <property type="entry name" value="Alpha_L_fucos"/>
    <property type="match status" value="1"/>
</dbReference>
<dbReference type="FunFam" id="3.20.20.80:FF:000027">
    <property type="entry name" value="Alpha-L-fucosidase"/>
    <property type="match status" value="1"/>
</dbReference>
<proteinExistence type="inferred from homology"/>
<dbReference type="InterPro" id="IPR031919">
    <property type="entry name" value="Fucosidase_C"/>
</dbReference>
<dbReference type="EMBL" id="OC916200">
    <property type="protein sequence ID" value="CAD7643490.1"/>
    <property type="molecule type" value="Genomic_DNA"/>
</dbReference>
<dbReference type="GO" id="GO:0005764">
    <property type="term" value="C:lysosome"/>
    <property type="evidence" value="ECO:0007669"/>
    <property type="project" value="TreeGrafter"/>
</dbReference>
<dbReference type="EC" id="3.2.1.51" evidence="3"/>
<gene>
    <name evidence="12" type="ORF">ONB1V03_LOCUS4163</name>
</gene>
<evidence type="ECO:0000256" key="1">
    <source>
        <dbReference type="ARBA" id="ARBA00004071"/>
    </source>
</evidence>
<dbReference type="Gene3D" id="2.60.40.1180">
    <property type="entry name" value="Golgi alpha-mannosidase II"/>
    <property type="match status" value="1"/>
</dbReference>
<evidence type="ECO:0000256" key="6">
    <source>
        <dbReference type="ARBA" id="ARBA00023180"/>
    </source>
</evidence>
<comment type="similarity">
    <text evidence="2">Belongs to the glycosyl hydrolase 29 family.</text>
</comment>
<dbReference type="PIRSF" id="PIRSF001092">
    <property type="entry name" value="Alpha-L-fucosidase"/>
    <property type="match status" value="1"/>
</dbReference>
<dbReference type="Proteomes" id="UP000728032">
    <property type="component" value="Unassembled WGS sequence"/>
</dbReference>
<sequence length="439" mass="51290">VQSLAKRYEPNWESLDSRPLPEWYDQAKIGIFLHWGVYSVPAFNSAWFPEHWKIDKIKDFTDFMAKNYRPNFTYADFATQFTAEFYDPNRWADIFKDAGAQYVVLTSKHCEGYTLWPSKYSWNWNAMDVGPSRDLLGDLSVAVRAKGMHFGTYHSWMEWLNPLYLEDKANNWTTRNFVKTKSRPEREELITKYKPDLLWSDGEYESPEEYWESTDFLSWLYNVSPVKDTIVVNDRWGNVPNRTTNCKHGGYWNCWDKYNPKVLQTHKWENAMTIDRNAWTFRREAVLEDFLSPKEIMETLVQTVSCGGNLLINAGPTHDGRITPIFEERLKQMGLWLKRNGEAIYGSKPWTHQNDTITPDVWYTQNDGKVYASVVHWPESGRVLLGGLKYSTVASIQLIGVKDSLQFTEDKSGSTEVTFPVLNPDSHIQWVYVLRITTK</sequence>
<keyword evidence="7" id="KW-0326">Glycosidase</keyword>
<organism evidence="12">
    <name type="scientific">Oppiella nova</name>
    <dbReference type="NCBI Taxonomy" id="334625"/>
    <lineage>
        <taxon>Eukaryota</taxon>
        <taxon>Metazoa</taxon>
        <taxon>Ecdysozoa</taxon>
        <taxon>Arthropoda</taxon>
        <taxon>Chelicerata</taxon>
        <taxon>Arachnida</taxon>
        <taxon>Acari</taxon>
        <taxon>Acariformes</taxon>
        <taxon>Sarcoptiformes</taxon>
        <taxon>Oribatida</taxon>
        <taxon>Brachypylina</taxon>
        <taxon>Oppioidea</taxon>
        <taxon>Oppiidae</taxon>
        <taxon>Oppiella</taxon>
    </lineage>
</organism>
<comment type="function">
    <text evidence="1">Alpha-L-fucosidase is responsible for hydrolyzing the alpha-1,6-linked fucose joined to the reducing-end N-acetylglucosamine of the carbohydrate moieties of glycoproteins.</text>
</comment>
<keyword evidence="4" id="KW-0732">Signal</keyword>
<evidence type="ECO:0000256" key="8">
    <source>
        <dbReference type="ARBA" id="ARBA00074133"/>
    </source>
</evidence>
<dbReference type="AlphaFoldDB" id="A0A7R9LMX9"/>
<evidence type="ECO:0000256" key="7">
    <source>
        <dbReference type="ARBA" id="ARBA00023295"/>
    </source>
</evidence>
<keyword evidence="13" id="KW-1185">Reference proteome</keyword>